<keyword evidence="2" id="KW-1185">Reference proteome</keyword>
<proteinExistence type="predicted"/>
<comment type="caution">
    <text evidence="1">The sequence shown here is derived from an EMBL/GenBank/DDBJ whole genome shotgun (WGS) entry which is preliminary data.</text>
</comment>
<dbReference type="Proteomes" id="UP000789860">
    <property type="component" value="Unassembled WGS sequence"/>
</dbReference>
<organism evidence="1 2">
    <name type="scientific">Scutellospora calospora</name>
    <dbReference type="NCBI Taxonomy" id="85575"/>
    <lineage>
        <taxon>Eukaryota</taxon>
        <taxon>Fungi</taxon>
        <taxon>Fungi incertae sedis</taxon>
        <taxon>Mucoromycota</taxon>
        <taxon>Glomeromycotina</taxon>
        <taxon>Glomeromycetes</taxon>
        <taxon>Diversisporales</taxon>
        <taxon>Gigasporaceae</taxon>
        <taxon>Scutellospora</taxon>
    </lineage>
</organism>
<protein>
    <submittedName>
        <fullName evidence="1">10606_t:CDS:1</fullName>
    </submittedName>
</protein>
<sequence length="391" mass="46009">MEELGYIFAGLIEKYSRIGLYYCRMKELQKWRGFKEKYLICEVHYNQFFVNPQFYESLVGSSETIQQENQQISQLIIDLNSQIKQICQYLKDQRNELEELKKQLQGSHEGIIVMQNLYEKVYQSNQVLTEQWNSRFASQQKRIDTIIEIAKAEHVSLLNDIDLLIQNNSRFFLDNLMVYSPWEWLNGRNKVIVKFVETLVQNNYATDILSLKKFFKAVVIVNSIYRAQHRKYVSEIHLAASAIKYIVARSKIVINIDNYITSCGSYNRFLKWQNELSKQKELLPEGLLFLAFDNEQKGQKNYLDREFNMVTYHIVTSFVAFNMSLENKIQYTNSSWAYDSLSKSQFDKIFSVNTQMQEVINEELYSYLSGILELLSEEKLSSTNAIDSFVA</sequence>
<name>A0ACA9L143_9GLOM</name>
<dbReference type="EMBL" id="CAJVPM010003568">
    <property type="protein sequence ID" value="CAG8503057.1"/>
    <property type="molecule type" value="Genomic_DNA"/>
</dbReference>
<reference evidence="1" key="1">
    <citation type="submission" date="2021-06" db="EMBL/GenBank/DDBJ databases">
        <authorList>
            <person name="Kallberg Y."/>
            <person name="Tangrot J."/>
            <person name="Rosling A."/>
        </authorList>
    </citation>
    <scope>NUCLEOTIDE SEQUENCE</scope>
    <source>
        <strain evidence="1">AU212A</strain>
    </source>
</reference>
<gene>
    <name evidence="1" type="ORF">SCALOS_LOCUS3330</name>
</gene>
<evidence type="ECO:0000313" key="2">
    <source>
        <dbReference type="Proteomes" id="UP000789860"/>
    </source>
</evidence>
<accession>A0ACA9L143</accession>
<evidence type="ECO:0000313" key="1">
    <source>
        <dbReference type="EMBL" id="CAG8503057.1"/>
    </source>
</evidence>